<feature type="binding site" evidence="8">
    <location>
        <position position="348"/>
    </location>
    <ligand>
        <name>Mn(2+)</name>
        <dbReference type="ChEBI" id="CHEBI:29035"/>
        <label>2</label>
    </ligand>
</feature>
<gene>
    <name evidence="8" type="primary">pepA</name>
    <name evidence="10" type="ORF">OO17_12440</name>
</gene>
<dbReference type="InterPro" id="IPR008283">
    <property type="entry name" value="Peptidase_M17_N"/>
</dbReference>
<dbReference type="STRING" id="1421013.GCA_000504425_00702"/>
<name>A0A0D7EQF5_RHOPL</name>
<comment type="catalytic activity">
    <reaction evidence="2 8">
        <text>Release of an N-terminal amino acid, preferentially leucine, but not glutamic or aspartic acids.</text>
        <dbReference type="EC" id="3.4.11.10"/>
    </reaction>
</comment>
<feature type="binding site" evidence="8">
    <location>
        <position position="269"/>
    </location>
    <ligand>
        <name>Mn(2+)</name>
        <dbReference type="ChEBI" id="CHEBI:29035"/>
        <label>1</label>
    </ligand>
</feature>
<dbReference type="RefSeq" id="WP_044410880.1">
    <property type="nucleotide sequence ID" value="NZ_JXXE01000243.1"/>
</dbReference>
<feature type="active site" evidence="8">
    <location>
        <position position="276"/>
    </location>
</feature>
<comment type="cofactor">
    <cofactor evidence="8">
        <name>Mn(2+)</name>
        <dbReference type="ChEBI" id="CHEBI:29035"/>
    </cofactor>
    <text evidence="8">Binds 2 manganese ions per subunit.</text>
</comment>
<comment type="catalytic activity">
    <reaction evidence="1 8">
        <text>Release of an N-terminal amino acid, Xaa-|-Yaa-, in which Xaa is preferably Leu, but may be other amino acids including Pro although not Arg or Lys, and Yaa may be Pro. Amino acid amides and methyl esters are also readily hydrolyzed, but rates on arylamides are exceedingly low.</text>
        <dbReference type="EC" id="3.4.11.1"/>
    </reaction>
</comment>
<dbReference type="Gene3D" id="3.40.220.10">
    <property type="entry name" value="Leucine Aminopeptidase, subunit E, domain 1"/>
    <property type="match status" value="1"/>
</dbReference>
<evidence type="ECO:0000256" key="1">
    <source>
        <dbReference type="ARBA" id="ARBA00000135"/>
    </source>
</evidence>
<feature type="domain" description="Cytosol aminopeptidase" evidence="9">
    <location>
        <begin position="344"/>
        <end position="351"/>
    </location>
</feature>
<keyword evidence="8" id="KW-0963">Cytoplasm</keyword>
<dbReference type="SUPFAM" id="SSF53187">
    <property type="entry name" value="Zn-dependent exopeptidases"/>
    <property type="match status" value="1"/>
</dbReference>
<dbReference type="NCBIfam" id="NF002075">
    <property type="entry name" value="PRK00913.2-2"/>
    <property type="match status" value="1"/>
</dbReference>
<dbReference type="Gene3D" id="3.40.630.10">
    <property type="entry name" value="Zn peptidases"/>
    <property type="match status" value="1"/>
</dbReference>
<dbReference type="Proteomes" id="UP000032515">
    <property type="component" value="Unassembled WGS sequence"/>
</dbReference>
<dbReference type="PATRIC" id="fig|1076.23.peg.2563"/>
<comment type="similarity">
    <text evidence="3 8">Belongs to the peptidase M17 family.</text>
</comment>
<dbReference type="PRINTS" id="PR00481">
    <property type="entry name" value="LAMNOPPTDASE"/>
</dbReference>
<feature type="binding site" evidence="8">
    <location>
        <position position="346"/>
    </location>
    <ligand>
        <name>Mn(2+)</name>
        <dbReference type="ChEBI" id="CHEBI:29035"/>
        <label>1</label>
    </ligand>
</feature>
<comment type="caution">
    <text evidence="10">The sequence shown here is derived from an EMBL/GenBank/DDBJ whole genome shotgun (WGS) entry which is preliminary data.</text>
</comment>
<dbReference type="InterPro" id="IPR043472">
    <property type="entry name" value="Macro_dom-like"/>
</dbReference>
<protein>
    <recommendedName>
        <fullName evidence="8">Probable cytosol aminopeptidase</fullName>
        <ecNumber evidence="8">3.4.11.1</ecNumber>
    </recommendedName>
    <alternativeName>
        <fullName evidence="8">Leucine aminopeptidase</fullName>
        <shortName evidence="8">LAP</shortName>
        <ecNumber evidence="8">3.4.11.10</ecNumber>
    </alternativeName>
    <alternativeName>
        <fullName evidence="8">Leucyl aminopeptidase</fullName>
    </alternativeName>
</protein>
<dbReference type="CDD" id="cd00433">
    <property type="entry name" value="Peptidase_M17"/>
    <property type="match status" value="1"/>
</dbReference>
<evidence type="ECO:0000313" key="10">
    <source>
        <dbReference type="EMBL" id="KIZ42760.1"/>
    </source>
</evidence>
<keyword evidence="6 8" id="KW-0378">Hydrolase</keyword>
<dbReference type="EC" id="3.4.11.1" evidence="8"/>
<dbReference type="NCBIfam" id="NF002077">
    <property type="entry name" value="PRK00913.2-4"/>
    <property type="match status" value="1"/>
</dbReference>
<dbReference type="GO" id="GO:0070006">
    <property type="term" value="F:metalloaminopeptidase activity"/>
    <property type="evidence" value="ECO:0007669"/>
    <property type="project" value="InterPro"/>
</dbReference>
<evidence type="ECO:0000256" key="6">
    <source>
        <dbReference type="ARBA" id="ARBA00022801"/>
    </source>
</evidence>
<dbReference type="InterPro" id="IPR023042">
    <property type="entry name" value="Peptidase_M17_leu_NH2_pept"/>
</dbReference>
<dbReference type="GO" id="GO:0006508">
    <property type="term" value="P:proteolysis"/>
    <property type="evidence" value="ECO:0007669"/>
    <property type="project" value="UniProtKB-KW"/>
</dbReference>
<feature type="binding site" evidence="8">
    <location>
        <position position="264"/>
    </location>
    <ligand>
        <name>Mn(2+)</name>
        <dbReference type="ChEBI" id="CHEBI:29035"/>
        <label>2</label>
    </ligand>
</feature>
<evidence type="ECO:0000256" key="2">
    <source>
        <dbReference type="ARBA" id="ARBA00000967"/>
    </source>
</evidence>
<accession>A0A0D7EQF5</accession>
<dbReference type="GO" id="GO:0005737">
    <property type="term" value="C:cytoplasm"/>
    <property type="evidence" value="ECO:0007669"/>
    <property type="project" value="UniProtKB-SubCell"/>
</dbReference>
<dbReference type="Pfam" id="PF00883">
    <property type="entry name" value="Peptidase_M17"/>
    <property type="match status" value="1"/>
</dbReference>
<keyword evidence="5 8" id="KW-0645">Protease</keyword>
<sequence length="502" mass="52682">MTDAVKVGFVPFSASARGTLFVLCDDTLKFGAATAKALGAATNLVKRAAATKQFKGKSGSALEILEPEGLKVGRLVVLGVGKSDAIKDYDFLKLGGKIAGKLNAGADAVTVIAELPGAALTPGQAAAVAAGMRLRAYKFDRYKTKKKDDDQGPISANVSIAVADVAAAKKAFSSESHVVDGVILARELVNEPPNVLFPVEFARRAAQLRKLGVGVEVLDVKAMTKLGMGALLGVSQGSTQPGRLVVMRWNGGKKGEQPISFIGKGVCFDTGGISIKPSGSMEDMKGDMGGAACVVGLMHALAARKAKVNVVGAIGLVENMPDGNAQRPGDIVTSMSGQTIEIINTDAEGRLVLADVLWYVAKKHKPKFMVDLATLTGAILVALGTEHAGLFSNNDELSERLTTVGLSTGELVWRMPMGPEYDKMMDSKFADMKNAGARNGGSITAAQFLQRFVDGTPWAHLDIAGTAMGAPNTDINHSWGSGYGVRLLDRLVAEYYEAKSKK</sequence>
<organism evidence="10 11">
    <name type="scientific">Rhodopseudomonas palustris</name>
    <dbReference type="NCBI Taxonomy" id="1076"/>
    <lineage>
        <taxon>Bacteria</taxon>
        <taxon>Pseudomonadati</taxon>
        <taxon>Pseudomonadota</taxon>
        <taxon>Alphaproteobacteria</taxon>
        <taxon>Hyphomicrobiales</taxon>
        <taxon>Nitrobacteraceae</taxon>
        <taxon>Rhodopseudomonas</taxon>
    </lineage>
</organism>
<evidence type="ECO:0000259" key="9">
    <source>
        <dbReference type="PROSITE" id="PS00631"/>
    </source>
</evidence>
<dbReference type="PANTHER" id="PTHR11963">
    <property type="entry name" value="LEUCINE AMINOPEPTIDASE-RELATED"/>
    <property type="match status" value="1"/>
</dbReference>
<evidence type="ECO:0000256" key="7">
    <source>
        <dbReference type="ARBA" id="ARBA00023211"/>
    </source>
</evidence>
<comment type="function">
    <text evidence="8">Presumably involved in the processing and regular turnover of intracellular proteins. Catalyzes the removal of unsubstituted N-terminal amino acids from various peptides.</text>
</comment>
<keyword evidence="4 8" id="KW-0031">Aminopeptidase</keyword>
<feature type="active site" evidence="8">
    <location>
        <position position="350"/>
    </location>
</feature>
<dbReference type="OrthoDB" id="9809354at2"/>
<feature type="binding site" evidence="8">
    <location>
        <position position="269"/>
    </location>
    <ligand>
        <name>Mn(2+)</name>
        <dbReference type="ChEBI" id="CHEBI:29035"/>
        <label>2</label>
    </ligand>
</feature>
<dbReference type="PANTHER" id="PTHR11963:SF23">
    <property type="entry name" value="CYTOSOL AMINOPEPTIDASE"/>
    <property type="match status" value="1"/>
</dbReference>
<dbReference type="InterPro" id="IPR000819">
    <property type="entry name" value="Peptidase_M17_C"/>
</dbReference>
<keyword evidence="7 8" id="KW-0464">Manganese</keyword>
<evidence type="ECO:0000256" key="8">
    <source>
        <dbReference type="HAMAP-Rule" id="MF_00181"/>
    </source>
</evidence>
<dbReference type="PROSITE" id="PS00631">
    <property type="entry name" value="CYTOSOL_AP"/>
    <property type="match status" value="1"/>
</dbReference>
<dbReference type="InterPro" id="IPR011356">
    <property type="entry name" value="Leucine_aapep/pepB"/>
</dbReference>
<evidence type="ECO:0000256" key="3">
    <source>
        <dbReference type="ARBA" id="ARBA00009528"/>
    </source>
</evidence>
<dbReference type="Pfam" id="PF02789">
    <property type="entry name" value="Peptidase_M17_N"/>
    <property type="match status" value="1"/>
</dbReference>
<dbReference type="SUPFAM" id="SSF52949">
    <property type="entry name" value="Macro domain-like"/>
    <property type="match status" value="1"/>
</dbReference>
<comment type="subcellular location">
    <subcellularLocation>
        <location evidence="8">Cytoplasm</location>
    </subcellularLocation>
</comment>
<proteinExistence type="inferred from homology"/>
<dbReference type="EC" id="3.4.11.10" evidence="8"/>
<evidence type="ECO:0000256" key="5">
    <source>
        <dbReference type="ARBA" id="ARBA00022670"/>
    </source>
</evidence>
<evidence type="ECO:0000256" key="4">
    <source>
        <dbReference type="ARBA" id="ARBA00022438"/>
    </source>
</evidence>
<dbReference type="HAMAP" id="MF_00181">
    <property type="entry name" value="Cytosol_peptidase_M17"/>
    <property type="match status" value="1"/>
</dbReference>
<dbReference type="NCBIfam" id="NF002083">
    <property type="entry name" value="PRK00913.3-5"/>
    <property type="match status" value="1"/>
</dbReference>
<dbReference type="NCBIfam" id="NF002073">
    <property type="entry name" value="PRK00913.1-2"/>
    <property type="match status" value="1"/>
</dbReference>
<reference evidence="10 11" key="1">
    <citation type="submission" date="2014-11" db="EMBL/GenBank/DDBJ databases">
        <title>Genomics and ecophysiology of heterotrophic nitrogen fixing bacteria isolated from estuarine surface water.</title>
        <authorList>
            <person name="Bentzon-Tilia M."/>
            <person name="Severin I."/>
            <person name="Hansen L.H."/>
            <person name="Riemann L."/>
        </authorList>
    </citation>
    <scope>NUCLEOTIDE SEQUENCE [LARGE SCALE GENOMIC DNA]</scope>
    <source>
        <strain evidence="10 11">BAL398</strain>
    </source>
</reference>
<feature type="binding site" evidence="8">
    <location>
        <position position="287"/>
    </location>
    <ligand>
        <name>Mn(2+)</name>
        <dbReference type="ChEBI" id="CHEBI:29035"/>
        <label>2</label>
    </ligand>
</feature>
<keyword evidence="8" id="KW-0479">Metal-binding</keyword>
<feature type="binding site" evidence="8">
    <location>
        <position position="348"/>
    </location>
    <ligand>
        <name>Mn(2+)</name>
        <dbReference type="ChEBI" id="CHEBI:29035"/>
        <label>1</label>
    </ligand>
</feature>
<dbReference type="AlphaFoldDB" id="A0A0D7EQF5"/>
<dbReference type="NCBIfam" id="NF002074">
    <property type="entry name" value="PRK00913.1-4"/>
    <property type="match status" value="1"/>
</dbReference>
<dbReference type="GO" id="GO:0030145">
    <property type="term" value="F:manganese ion binding"/>
    <property type="evidence" value="ECO:0007669"/>
    <property type="project" value="UniProtKB-UniRule"/>
</dbReference>
<dbReference type="EMBL" id="JXXE01000243">
    <property type="protein sequence ID" value="KIZ42760.1"/>
    <property type="molecule type" value="Genomic_DNA"/>
</dbReference>
<evidence type="ECO:0000313" key="11">
    <source>
        <dbReference type="Proteomes" id="UP000032515"/>
    </source>
</evidence>